<organism evidence="1 2">
    <name type="scientific">Hydrocarboniphaga effusa AP103</name>
    <dbReference type="NCBI Taxonomy" id="1172194"/>
    <lineage>
        <taxon>Bacteria</taxon>
        <taxon>Pseudomonadati</taxon>
        <taxon>Pseudomonadota</taxon>
        <taxon>Gammaproteobacteria</taxon>
        <taxon>Nevskiales</taxon>
        <taxon>Nevskiaceae</taxon>
        <taxon>Hydrocarboniphaga</taxon>
    </lineage>
</organism>
<sequence length="58" mass="6466">MTDNPQLRNSPDSKRINVNEAHEVSYWTKALGVSERQLRDAVEKVGTSAEAVRKALAK</sequence>
<evidence type="ECO:0000313" key="2">
    <source>
        <dbReference type="Proteomes" id="UP000003704"/>
    </source>
</evidence>
<dbReference type="InterPro" id="IPR022037">
    <property type="entry name" value="DUF3606"/>
</dbReference>
<dbReference type="EMBL" id="AKGD01000001">
    <property type="protein sequence ID" value="EIT71903.1"/>
    <property type="molecule type" value="Genomic_DNA"/>
</dbReference>
<dbReference type="OrthoDB" id="7030114at2"/>
<comment type="caution">
    <text evidence="1">The sequence shown here is derived from an EMBL/GenBank/DDBJ whole genome shotgun (WGS) entry which is preliminary data.</text>
</comment>
<dbReference type="Pfam" id="PF12244">
    <property type="entry name" value="DUF3606"/>
    <property type="match status" value="1"/>
</dbReference>
<proteinExistence type="predicted"/>
<dbReference type="STRING" id="1172194.WQQ_20400"/>
<evidence type="ECO:0000313" key="1">
    <source>
        <dbReference type="EMBL" id="EIT71903.1"/>
    </source>
</evidence>
<protein>
    <recommendedName>
        <fullName evidence="3">DUF3606 domain-containing protein</fullName>
    </recommendedName>
</protein>
<keyword evidence="2" id="KW-1185">Reference proteome</keyword>
<dbReference type="RefSeq" id="WP_007184989.1">
    <property type="nucleotide sequence ID" value="NZ_AKGD01000001.1"/>
</dbReference>
<reference evidence="1 2" key="1">
    <citation type="journal article" date="2012" name="J. Bacteriol.">
        <title>Genome Sequence of n-Alkane-Degrading Hydrocarboniphaga effusa Strain AP103T (ATCC BAA-332T).</title>
        <authorList>
            <person name="Chang H.K."/>
            <person name="Zylstra G.J."/>
            <person name="Chae J.C."/>
        </authorList>
    </citation>
    <scope>NUCLEOTIDE SEQUENCE [LARGE SCALE GENOMIC DNA]</scope>
    <source>
        <strain evidence="1 2">AP103</strain>
    </source>
</reference>
<gene>
    <name evidence="1" type="ORF">WQQ_20400</name>
</gene>
<accession>I8TDX7</accession>
<evidence type="ECO:0008006" key="3">
    <source>
        <dbReference type="Google" id="ProtNLM"/>
    </source>
</evidence>
<dbReference type="Proteomes" id="UP000003704">
    <property type="component" value="Unassembled WGS sequence"/>
</dbReference>
<name>I8TDX7_9GAMM</name>
<dbReference type="AlphaFoldDB" id="I8TDX7"/>